<dbReference type="EMBL" id="JBHSML010000031">
    <property type="protein sequence ID" value="MFC5518967.1"/>
    <property type="molecule type" value="Genomic_DNA"/>
</dbReference>
<evidence type="ECO:0000313" key="2">
    <source>
        <dbReference type="Proteomes" id="UP001596150"/>
    </source>
</evidence>
<gene>
    <name evidence="1" type="ORF">ACFPP9_24605</name>
</gene>
<organism evidence="1 2">
    <name type="scientific">Kaistia terrae</name>
    <dbReference type="NCBI Taxonomy" id="537017"/>
    <lineage>
        <taxon>Bacteria</taxon>
        <taxon>Pseudomonadati</taxon>
        <taxon>Pseudomonadota</taxon>
        <taxon>Alphaproteobacteria</taxon>
        <taxon>Hyphomicrobiales</taxon>
        <taxon>Kaistiaceae</taxon>
        <taxon>Kaistia</taxon>
    </lineage>
</organism>
<sequence>MSDPCNCIEAVDEKLKERNTQLSKALVFSQPAGERLMIATEVVEKKRGARATVMFPSFCPFCGIKYAA</sequence>
<proteinExistence type="predicted"/>
<comment type="caution">
    <text evidence="1">The sequence shown here is derived from an EMBL/GenBank/DDBJ whole genome shotgun (WGS) entry which is preliminary data.</text>
</comment>
<keyword evidence="2" id="KW-1185">Reference proteome</keyword>
<dbReference type="Proteomes" id="UP001596150">
    <property type="component" value="Unassembled WGS sequence"/>
</dbReference>
<evidence type="ECO:0000313" key="1">
    <source>
        <dbReference type="EMBL" id="MFC5518967.1"/>
    </source>
</evidence>
<accession>A0ABW0Q4W9</accession>
<reference evidence="2" key="1">
    <citation type="journal article" date="2019" name="Int. J. Syst. Evol. Microbiol.">
        <title>The Global Catalogue of Microorganisms (GCM) 10K type strain sequencing project: providing services to taxonomists for standard genome sequencing and annotation.</title>
        <authorList>
            <consortium name="The Broad Institute Genomics Platform"/>
            <consortium name="The Broad Institute Genome Sequencing Center for Infectious Disease"/>
            <person name="Wu L."/>
            <person name="Ma J."/>
        </authorList>
    </citation>
    <scope>NUCLEOTIDE SEQUENCE [LARGE SCALE GENOMIC DNA]</scope>
    <source>
        <strain evidence="2">KACC 12633</strain>
    </source>
</reference>
<dbReference type="RefSeq" id="WP_266346259.1">
    <property type="nucleotide sequence ID" value="NZ_JAPKNH010000015.1"/>
</dbReference>
<protein>
    <submittedName>
        <fullName evidence="1">Uncharacterized protein</fullName>
    </submittedName>
</protein>
<name>A0ABW0Q4W9_9HYPH</name>